<dbReference type="PROSITE" id="PS50850">
    <property type="entry name" value="MFS"/>
    <property type="match status" value="1"/>
</dbReference>
<dbReference type="InterPro" id="IPR020846">
    <property type="entry name" value="MFS_dom"/>
</dbReference>
<evidence type="ECO:0000256" key="3">
    <source>
        <dbReference type="ARBA" id="ARBA00022989"/>
    </source>
</evidence>
<evidence type="ECO:0000256" key="5">
    <source>
        <dbReference type="SAM" id="MobiDB-lite"/>
    </source>
</evidence>
<name>A0A8H4PU00_9HYPO</name>
<gene>
    <name evidence="8" type="ORF">G6O67_002333</name>
</gene>
<evidence type="ECO:0000256" key="2">
    <source>
        <dbReference type="ARBA" id="ARBA00022692"/>
    </source>
</evidence>
<dbReference type="PANTHER" id="PTHR23502">
    <property type="entry name" value="MAJOR FACILITATOR SUPERFAMILY"/>
    <property type="match status" value="1"/>
</dbReference>
<dbReference type="InterPro" id="IPR036259">
    <property type="entry name" value="MFS_trans_sf"/>
</dbReference>
<comment type="subcellular location">
    <subcellularLocation>
        <location evidence="1">Membrane</location>
        <topology evidence="1">Multi-pass membrane protein</topology>
    </subcellularLocation>
</comment>
<evidence type="ECO:0000313" key="8">
    <source>
        <dbReference type="EMBL" id="KAF4510446.1"/>
    </source>
</evidence>
<feature type="domain" description="Major facilitator superfamily (MFS) profile" evidence="7">
    <location>
        <begin position="49"/>
        <end position="508"/>
    </location>
</feature>
<organism evidence="8 9">
    <name type="scientific">Ophiocordyceps sinensis</name>
    <dbReference type="NCBI Taxonomy" id="72228"/>
    <lineage>
        <taxon>Eukaryota</taxon>
        <taxon>Fungi</taxon>
        <taxon>Dikarya</taxon>
        <taxon>Ascomycota</taxon>
        <taxon>Pezizomycotina</taxon>
        <taxon>Sordariomycetes</taxon>
        <taxon>Hypocreomycetidae</taxon>
        <taxon>Hypocreales</taxon>
        <taxon>Ophiocordycipitaceae</taxon>
        <taxon>Ophiocordyceps</taxon>
    </lineage>
</organism>
<dbReference type="SUPFAM" id="SSF103473">
    <property type="entry name" value="MFS general substrate transporter"/>
    <property type="match status" value="1"/>
</dbReference>
<keyword evidence="3 6" id="KW-1133">Transmembrane helix</keyword>
<dbReference type="EMBL" id="JAAVMX010000003">
    <property type="protein sequence ID" value="KAF4510446.1"/>
    <property type="molecule type" value="Genomic_DNA"/>
</dbReference>
<evidence type="ECO:0000259" key="7">
    <source>
        <dbReference type="PROSITE" id="PS50850"/>
    </source>
</evidence>
<dbReference type="GO" id="GO:0005886">
    <property type="term" value="C:plasma membrane"/>
    <property type="evidence" value="ECO:0007669"/>
    <property type="project" value="TreeGrafter"/>
</dbReference>
<evidence type="ECO:0000256" key="1">
    <source>
        <dbReference type="ARBA" id="ARBA00004141"/>
    </source>
</evidence>
<feature type="transmembrane region" description="Helical" evidence="6">
    <location>
        <begin position="312"/>
        <end position="336"/>
    </location>
</feature>
<dbReference type="Gene3D" id="1.20.1250.20">
    <property type="entry name" value="MFS general substrate transporter like domains"/>
    <property type="match status" value="1"/>
</dbReference>
<evidence type="ECO:0000313" key="9">
    <source>
        <dbReference type="Proteomes" id="UP000557566"/>
    </source>
</evidence>
<feature type="transmembrane region" description="Helical" evidence="6">
    <location>
        <begin position="206"/>
        <end position="225"/>
    </location>
</feature>
<keyword evidence="4 6" id="KW-0472">Membrane</keyword>
<keyword evidence="2 6" id="KW-0812">Transmembrane</keyword>
<dbReference type="Pfam" id="PF07690">
    <property type="entry name" value="MFS_1"/>
    <property type="match status" value="1"/>
</dbReference>
<keyword evidence="9" id="KW-1185">Reference proteome</keyword>
<feature type="transmembrane region" description="Helical" evidence="6">
    <location>
        <begin position="51"/>
        <end position="71"/>
    </location>
</feature>
<feature type="transmembrane region" description="Helical" evidence="6">
    <location>
        <begin position="447"/>
        <end position="465"/>
    </location>
</feature>
<feature type="transmembrane region" description="Helical" evidence="6">
    <location>
        <begin position="391"/>
        <end position="410"/>
    </location>
</feature>
<dbReference type="GO" id="GO:0022857">
    <property type="term" value="F:transmembrane transporter activity"/>
    <property type="evidence" value="ECO:0007669"/>
    <property type="project" value="InterPro"/>
</dbReference>
<feature type="transmembrane region" description="Helical" evidence="6">
    <location>
        <begin position="416"/>
        <end position="435"/>
    </location>
</feature>
<dbReference type="AlphaFoldDB" id="A0A8H4PU00"/>
<feature type="transmembrane region" description="Helical" evidence="6">
    <location>
        <begin position="146"/>
        <end position="167"/>
    </location>
</feature>
<feature type="transmembrane region" description="Helical" evidence="6">
    <location>
        <begin position="91"/>
        <end position="109"/>
    </location>
</feature>
<feature type="transmembrane region" description="Helical" evidence="6">
    <location>
        <begin position="116"/>
        <end position="134"/>
    </location>
</feature>
<dbReference type="InterPro" id="IPR011701">
    <property type="entry name" value="MFS"/>
</dbReference>
<sequence length="526" mass="57149">MDRDGSVPPGTVQLLTGHGSGADGKVVLTPAPSDDPNDPLRWPMWRKCLHFGLLVSQTTALFTGLSIPSLFWEQMLEELPIFKPQDLANAAAVQLVGLAVGCIVFIPFSKKYGRRLVYILVMAMAAVGAWWLALMKTFADLYLSNLLIGIAGAVNQTAIAMTINDIFFVHQRGTANGAFFGAVMAGSFLAPMAAGIQGIASGWRVSFASLATSMSILTVFFIVALEETKFVPTVRQTSLGDQDSLYRIESDLKGRASVVELERGPQGDAMFRPAKKRSCLRGARLQLITKTDESLWKVFYFPIHSWWFPHVVFSWLQLGSSICWLVVMGSVLAIVFSAPPYNFDAAGLGYVTAGQAVGAVFGAVYGGYCVDKTILWRAKRNDGWFEPEMRLWLYPFPAIAMAAGLVIFGVSADRGAHWIVPSIGGALFAFSFGAISDISTAIVLDSFPNIVSQTFVAITFFRNAISMTGPFSVTPWLEVMSVTNLFIVAAAIGLVINALAIPLAIWGKQARRSVASRYEYLSSQSE</sequence>
<feature type="region of interest" description="Disordered" evidence="5">
    <location>
        <begin position="1"/>
        <end position="35"/>
    </location>
</feature>
<protein>
    <recommendedName>
        <fullName evidence="7">Major facilitator superfamily (MFS) profile domain-containing protein</fullName>
    </recommendedName>
</protein>
<dbReference type="PANTHER" id="PTHR23502:SF50">
    <property type="entry name" value="TRANSPORTER, PUTATIVE (AFU_ORTHOLOGUE AFUA_5G00430)-RELATED"/>
    <property type="match status" value="1"/>
</dbReference>
<comment type="caution">
    <text evidence="8">The sequence shown here is derived from an EMBL/GenBank/DDBJ whole genome shotgun (WGS) entry which is preliminary data.</text>
</comment>
<evidence type="ECO:0000256" key="4">
    <source>
        <dbReference type="ARBA" id="ARBA00023136"/>
    </source>
</evidence>
<feature type="transmembrane region" description="Helical" evidence="6">
    <location>
        <begin position="179"/>
        <end position="200"/>
    </location>
</feature>
<feature type="transmembrane region" description="Helical" evidence="6">
    <location>
        <begin position="348"/>
        <end position="370"/>
    </location>
</feature>
<accession>A0A8H4PU00</accession>
<feature type="transmembrane region" description="Helical" evidence="6">
    <location>
        <begin position="485"/>
        <end position="507"/>
    </location>
</feature>
<dbReference type="Proteomes" id="UP000557566">
    <property type="component" value="Unassembled WGS sequence"/>
</dbReference>
<reference evidence="8 9" key="1">
    <citation type="journal article" date="2020" name="Genome Biol. Evol.">
        <title>A new high-quality draft genome assembly of the Chinese cordyceps Ophiocordyceps sinensis.</title>
        <authorList>
            <person name="Shu R."/>
            <person name="Zhang J."/>
            <person name="Meng Q."/>
            <person name="Zhang H."/>
            <person name="Zhou G."/>
            <person name="Li M."/>
            <person name="Wu P."/>
            <person name="Zhao Y."/>
            <person name="Chen C."/>
            <person name="Qin Q."/>
        </authorList>
    </citation>
    <scope>NUCLEOTIDE SEQUENCE [LARGE SCALE GENOMIC DNA]</scope>
    <source>
        <strain evidence="8 9">IOZ07</strain>
    </source>
</reference>
<dbReference type="OrthoDB" id="5215911at2759"/>
<evidence type="ECO:0000256" key="6">
    <source>
        <dbReference type="SAM" id="Phobius"/>
    </source>
</evidence>
<proteinExistence type="predicted"/>